<dbReference type="EMBL" id="OV725080">
    <property type="protein sequence ID" value="CAH1399786.1"/>
    <property type="molecule type" value="Genomic_DNA"/>
</dbReference>
<evidence type="ECO:0000313" key="3">
    <source>
        <dbReference type="EMBL" id="CAH1399786.1"/>
    </source>
</evidence>
<accession>A0A9P0HDL1</accession>
<keyword evidence="2" id="KW-0812">Transmembrane</keyword>
<protein>
    <submittedName>
        <fullName evidence="3">Uncharacterized protein</fullName>
    </submittedName>
</protein>
<reference evidence="3" key="1">
    <citation type="submission" date="2022-01" db="EMBL/GenBank/DDBJ databases">
        <authorList>
            <person name="King R."/>
        </authorList>
    </citation>
    <scope>NUCLEOTIDE SEQUENCE</scope>
</reference>
<feature type="region of interest" description="Disordered" evidence="1">
    <location>
        <begin position="63"/>
        <end position="119"/>
    </location>
</feature>
<proteinExistence type="predicted"/>
<dbReference type="Proteomes" id="UP001152798">
    <property type="component" value="Chromosome 4"/>
</dbReference>
<evidence type="ECO:0000256" key="2">
    <source>
        <dbReference type="SAM" id="Phobius"/>
    </source>
</evidence>
<keyword evidence="2" id="KW-1133">Transmembrane helix</keyword>
<keyword evidence="4" id="KW-1185">Reference proteome</keyword>
<feature type="compositionally biased region" description="Polar residues" evidence="1">
    <location>
        <begin position="98"/>
        <end position="119"/>
    </location>
</feature>
<gene>
    <name evidence="3" type="ORF">NEZAVI_LOCUS9165</name>
</gene>
<dbReference type="AlphaFoldDB" id="A0A9P0HDL1"/>
<evidence type="ECO:0000313" key="4">
    <source>
        <dbReference type="Proteomes" id="UP001152798"/>
    </source>
</evidence>
<name>A0A9P0HDL1_NEZVI</name>
<organism evidence="3 4">
    <name type="scientific">Nezara viridula</name>
    <name type="common">Southern green stink bug</name>
    <name type="synonym">Cimex viridulus</name>
    <dbReference type="NCBI Taxonomy" id="85310"/>
    <lineage>
        <taxon>Eukaryota</taxon>
        <taxon>Metazoa</taxon>
        <taxon>Ecdysozoa</taxon>
        <taxon>Arthropoda</taxon>
        <taxon>Hexapoda</taxon>
        <taxon>Insecta</taxon>
        <taxon>Pterygota</taxon>
        <taxon>Neoptera</taxon>
        <taxon>Paraneoptera</taxon>
        <taxon>Hemiptera</taxon>
        <taxon>Heteroptera</taxon>
        <taxon>Panheteroptera</taxon>
        <taxon>Pentatomomorpha</taxon>
        <taxon>Pentatomoidea</taxon>
        <taxon>Pentatomidae</taxon>
        <taxon>Pentatominae</taxon>
        <taxon>Nezara</taxon>
    </lineage>
</organism>
<sequence>MLTKPLLVSYINGGGRLNGIGVSKEDMGVAYGVLYMAIICQLCQGTIAAALAITRISIDKNPQMQTTRGAAPVTGRPQTISRPLFRDLPPNNRAGRVMSSNYRSGGTPSPQTARGVSVP</sequence>
<feature type="transmembrane region" description="Helical" evidence="2">
    <location>
        <begin position="33"/>
        <end position="54"/>
    </location>
</feature>
<evidence type="ECO:0000256" key="1">
    <source>
        <dbReference type="SAM" id="MobiDB-lite"/>
    </source>
</evidence>
<keyword evidence="2" id="KW-0472">Membrane</keyword>